<dbReference type="EMBL" id="JAHEAC010000004">
    <property type="protein sequence ID" value="MBX8643328.1"/>
    <property type="molecule type" value="Genomic_DNA"/>
</dbReference>
<dbReference type="SUPFAM" id="SSF50022">
    <property type="entry name" value="ISP domain"/>
    <property type="match status" value="1"/>
</dbReference>
<evidence type="ECO:0000256" key="3">
    <source>
        <dbReference type="ARBA" id="ARBA00023004"/>
    </source>
</evidence>
<organism evidence="7 9">
    <name type="scientific">Candidatus Sysuiplasma superficiale</name>
    <dbReference type="NCBI Taxonomy" id="2823368"/>
    <lineage>
        <taxon>Archaea</taxon>
        <taxon>Methanobacteriati</taxon>
        <taxon>Thermoplasmatota</taxon>
        <taxon>Thermoplasmata</taxon>
        <taxon>Candidatus Sysuiplasmatales</taxon>
        <taxon>Candidatus Sysuiplasmataceae</taxon>
        <taxon>Candidatus Sysuiplasma</taxon>
    </lineage>
</organism>
<keyword evidence="3" id="KW-0408">Iron</keyword>
<reference evidence="7" key="1">
    <citation type="submission" date="2021-04" db="EMBL/GenBank/DDBJ databases">
        <title>Genomic insights into ecological role and evolution of a novel Thermoplasmata order Candidatus Sysuiplasmatales.</title>
        <authorList>
            <person name="Yuan Y."/>
        </authorList>
    </citation>
    <scope>NUCLEOTIDE SEQUENCE</scope>
    <source>
        <strain evidence="8">TUT19-bin139</strain>
        <strain evidence="7">YP2-bin.285</strain>
    </source>
</reference>
<comment type="cofactor">
    <cofactor evidence="5">
        <name>[2Fe-2S] cluster</name>
        <dbReference type="ChEBI" id="CHEBI:190135"/>
    </cofactor>
</comment>
<comment type="caution">
    <text evidence="7">The sequence shown here is derived from an EMBL/GenBank/DDBJ whole genome shotgun (WGS) entry which is preliminary data.</text>
</comment>
<evidence type="ECO:0000313" key="9">
    <source>
        <dbReference type="Proteomes" id="UP000716004"/>
    </source>
</evidence>
<keyword evidence="4" id="KW-0411">Iron-sulfur</keyword>
<name>A0A8J7YQ53_9ARCH</name>
<dbReference type="Proteomes" id="UP000750197">
    <property type="component" value="Unassembled WGS sequence"/>
</dbReference>
<dbReference type="Proteomes" id="UP000716004">
    <property type="component" value="Unassembled WGS sequence"/>
</dbReference>
<keyword evidence="2" id="KW-0479">Metal-binding</keyword>
<evidence type="ECO:0000259" key="6">
    <source>
        <dbReference type="PROSITE" id="PS51296"/>
    </source>
</evidence>
<keyword evidence="1" id="KW-0001">2Fe-2S</keyword>
<dbReference type="InterPro" id="IPR036922">
    <property type="entry name" value="Rieske_2Fe-2S_sf"/>
</dbReference>
<dbReference type="EMBL" id="JAGVSJ010000008">
    <property type="protein sequence ID" value="MBX8631761.1"/>
    <property type="molecule type" value="Genomic_DNA"/>
</dbReference>
<sequence>MTWYRAAQLNSINQSGLLRAEVGGKEILLIRSGNNLYATSLRCTHENDDLSSGTLEDGNIVCGFHFATYSPATGEVISPPQDGGEATPLKTYRVKIEGEDIMVEIP</sequence>
<dbReference type="PROSITE" id="PS51296">
    <property type="entry name" value="RIESKE"/>
    <property type="match status" value="1"/>
</dbReference>
<evidence type="ECO:0000256" key="1">
    <source>
        <dbReference type="ARBA" id="ARBA00022714"/>
    </source>
</evidence>
<evidence type="ECO:0000256" key="2">
    <source>
        <dbReference type="ARBA" id="ARBA00022723"/>
    </source>
</evidence>
<evidence type="ECO:0000313" key="7">
    <source>
        <dbReference type="EMBL" id="MBX8631761.1"/>
    </source>
</evidence>
<dbReference type="GO" id="GO:0051537">
    <property type="term" value="F:2 iron, 2 sulfur cluster binding"/>
    <property type="evidence" value="ECO:0007669"/>
    <property type="project" value="UniProtKB-KW"/>
</dbReference>
<proteinExistence type="predicted"/>
<feature type="domain" description="Rieske" evidence="6">
    <location>
        <begin position="3"/>
        <end position="103"/>
    </location>
</feature>
<dbReference type="PANTHER" id="PTHR21496">
    <property type="entry name" value="FERREDOXIN-RELATED"/>
    <property type="match status" value="1"/>
</dbReference>
<evidence type="ECO:0000256" key="5">
    <source>
        <dbReference type="ARBA" id="ARBA00034078"/>
    </source>
</evidence>
<dbReference type="Pfam" id="PF00355">
    <property type="entry name" value="Rieske"/>
    <property type="match status" value="1"/>
</dbReference>
<dbReference type="InterPro" id="IPR017941">
    <property type="entry name" value="Rieske_2Fe-2S"/>
</dbReference>
<evidence type="ECO:0000256" key="4">
    <source>
        <dbReference type="ARBA" id="ARBA00023014"/>
    </source>
</evidence>
<evidence type="ECO:0000313" key="8">
    <source>
        <dbReference type="EMBL" id="MBX8643328.1"/>
    </source>
</evidence>
<dbReference type="PANTHER" id="PTHR21496:SF0">
    <property type="entry name" value="RIESKE DOMAIN-CONTAINING PROTEIN"/>
    <property type="match status" value="1"/>
</dbReference>
<dbReference type="AlphaFoldDB" id="A0A8J7YQ53"/>
<accession>A0A8J7YQ53</accession>
<gene>
    <name evidence="7" type="ORF">J9259_04480</name>
    <name evidence="8" type="ORF">KIY12_01160</name>
</gene>
<dbReference type="Gene3D" id="2.102.10.10">
    <property type="entry name" value="Rieske [2Fe-2S] iron-sulphur domain"/>
    <property type="match status" value="1"/>
</dbReference>
<dbReference type="GO" id="GO:0046872">
    <property type="term" value="F:metal ion binding"/>
    <property type="evidence" value="ECO:0007669"/>
    <property type="project" value="UniProtKB-KW"/>
</dbReference>
<protein>
    <submittedName>
        <fullName evidence="7">Rieske (2Fe-2S) protein</fullName>
    </submittedName>
</protein>